<keyword evidence="2" id="KW-1185">Reference proteome</keyword>
<proteinExistence type="predicted"/>
<evidence type="ECO:0000313" key="2">
    <source>
        <dbReference type="Proteomes" id="UP000222523"/>
    </source>
</evidence>
<protein>
    <submittedName>
        <fullName evidence="1">Uncharacterized protein</fullName>
    </submittedName>
</protein>
<gene>
    <name evidence="1" type="ORF">VF04_35065</name>
</gene>
<organism evidence="1 2">
    <name type="scientific">Nostoc linckia z7</name>
    <dbReference type="NCBI Taxonomy" id="1628745"/>
    <lineage>
        <taxon>Bacteria</taxon>
        <taxon>Bacillati</taxon>
        <taxon>Cyanobacteriota</taxon>
        <taxon>Cyanophyceae</taxon>
        <taxon>Nostocales</taxon>
        <taxon>Nostocaceae</taxon>
        <taxon>Nostoc</taxon>
    </lineage>
</organism>
<sequence length="93" mass="11258">MKRFFLFAADTHYPNGGMIDFVRDFDSAEEAKSFWISIRHMYRWDEPCWHIWDNEKFIIVEGRDYGREITNETLEQCSLWSVDPVKIYSKKGR</sequence>
<reference evidence="1 2" key="1">
    <citation type="submission" date="2015-02" db="EMBL/GenBank/DDBJ databases">
        <title>Nostoc linckia genome annotation.</title>
        <authorList>
            <person name="Zhou Z."/>
        </authorList>
    </citation>
    <scope>NUCLEOTIDE SEQUENCE [LARGE SCALE GENOMIC DNA]</scope>
    <source>
        <strain evidence="2">z7</strain>
    </source>
</reference>
<dbReference type="EMBL" id="LAHC01000163">
    <property type="protein sequence ID" value="PHJ87200.1"/>
    <property type="molecule type" value="Genomic_DNA"/>
</dbReference>
<comment type="caution">
    <text evidence="1">The sequence shown here is derived from an EMBL/GenBank/DDBJ whole genome shotgun (WGS) entry which is preliminary data.</text>
</comment>
<dbReference type="Proteomes" id="UP000222523">
    <property type="component" value="Unassembled WGS sequence"/>
</dbReference>
<name>A0ABX4KEJ6_NOSLI</name>
<evidence type="ECO:0000313" key="1">
    <source>
        <dbReference type="EMBL" id="PHJ87200.1"/>
    </source>
</evidence>
<accession>A0ABX4KEJ6</accession>